<dbReference type="EC" id="2.7.7.67" evidence="1"/>
<proteinExistence type="predicted"/>
<keyword evidence="1" id="KW-0548">Nucleotidyltransferase</keyword>
<keyword evidence="1" id="KW-0808">Transferase</keyword>
<gene>
    <name evidence="1" type="ORF">TU35_003195</name>
</gene>
<organism evidence="1 2">
    <name type="scientific">Thermoproteus sp. AZ2</name>
    <dbReference type="NCBI Taxonomy" id="1609232"/>
    <lineage>
        <taxon>Archaea</taxon>
        <taxon>Thermoproteota</taxon>
        <taxon>Thermoprotei</taxon>
        <taxon>Thermoproteales</taxon>
        <taxon>Thermoproteaceae</taxon>
        <taxon>Thermoproteus</taxon>
    </lineage>
</organism>
<name>A0ACC6UZJ7_9CREN</name>
<reference evidence="1" key="1">
    <citation type="submission" date="2024-07" db="EMBL/GenBank/DDBJ databases">
        <title>Metagenome and Metagenome-Assembled Genomes of Archaea from a hot spring from the geothermal field of Los Azufres, Mexico.</title>
        <authorList>
            <person name="Marin-Paredes R."/>
            <person name="Martinez-Romero E."/>
            <person name="Servin-Garciduenas L.E."/>
        </authorList>
    </citation>
    <scope>NUCLEOTIDE SEQUENCE</scope>
</reference>
<evidence type="ECO:0000313" key="1">
    <source>
        <dbReference type="EMBL" id="MFB6490247.1"/>
    </source>
</evidence>
<comment type="caution">
    <text evidence="1">The sequence shown here is derived from an EMBL/GenBank/DDBJ whole genome shotgun (WGS) entry which is preliminary data.</text>
</comment>
<accession>A0ACC6UZJ7</accession>
<evidence type="ECO:0000313" key="2">
    <source>
        <dbReference type="Proteomes" id="UP000033636"/>
    </source>
</evidence>
<protein>
    <submittedName>
        <fullName evidence="1">CDP-2,3-bis-(O-geranylgeranyl)-sn-glycerol synthase</fullName>
        <ecNumber evidence="1">2.7.7.67</ecNumber>
    </submittedName>
</protein>
<dbReference type="Proteomes" id="UP000033636">
    <property type="component" value="Unassembled WGS sequence"/>
</dbReference>
<dbReference type="EMBL" id="JZWT02000006">
    <property type="protein sequence ID" value="MFB6490247.1"/>
    <property type="molecule type" value="Genomic_DNA"/>
</dbReference>
<sequence length="168" mass="18541">MGLLALIAISLVLIWPPYVANGLAVLAARLKRRHPIDFGKNFVDGRRIFGDGKTFEGFAVGVLAGSTIGWLPNLAYPVLTPLDAVVMSASALLGDLLGAFIKRRLCMPRGYPAFPLDQLDFLLMALLVYSLYRNLSIFVIAFAVVMTPLIHRATNIAAYRLRLKKEPW</sequence>